<dbReference type="InterPro" id="IPR016032">
    <property type="entry name" value="Sig_transdc_resp-reg_C-effctor"/>
</dbReference>
<dbReference type="InterPro" id="IPR000792">
    <property type="entry name" value="Tscrpt_reg_LuxR_C"/>
</dbReference>
<dbReference type="SMART" id="SM00421">
    <property type="entry name" value="HTH_LUXR"/>
    <property type="match status" value="1"/>
</dbReference>
<accession>A0ABQ2YE36</accession>
<dbReference type="Pfam" id="PF00196">
    <property type="entry name" value="GerE"/>
    <property type="match status" value="1"/>
</dbReference>
<evidence type="ECO:0000259" key="7">
    <source>
        <dbReference type="PROSITE" id="PS50110"/>
    </source>
</evidence>
<reference evidence="9" key="1">
    <citation type="journal article" date="2019" name="Int. J. Syst. Evol. Microbiol.">
        <title>The Global Catalogue of Microorganisms (GCM) 10K type strain sequencing project: providing services to taxonomists for standard genome sequencing and annotation.</title>
        <authorList>
            <consortium name="The Broad Institute Genomics Platform"/>
            <consortium name="The Broad Institute Genome Sequencing Center for Infectious Disease"/>
            <person name="Wu L."/>
            <person name="Ma J."/>
        </authorList>
    </citation>
    <scope>NUCLEOTIDE SEQUENCE [LARGE SCALE GENOMIC DNA]</scope>
    <source>
        <strain evidence="9">KCTC 22228</strain>
    </source>
</reference>
<dbReference type="SUPFAM" id="SSF52172">
    <property type="entry name" value="CheY-like"/>
    <property type="match status" value="1"/>
</dbReference>
<evidence type="ECO:0000256" key="2">
    <source>
        <dbReference type="ARBA" id="ARBA00023015"/>
    </source>
</evidence>
<dbReference type="EMBL" id="BMXS01000001">
    <property type="protein sequence ID" value="GGX78768.1"/>
    <property type="molecule type" value="Genomic_DNA"/>
</dbReference>
<organism evidence="8 9">
    <name type="scientific">Litchfieldella qijiaojingensis</name>
    <dbReference type="NCBI Taxonomy" id="980347"/>
    <lineage>
        <taxon>Bacteria</taxon>
        <taxon>Pseudomonadati</taxon>
        <taxon>Pseudomonadota</taxon>
        <taxon>Gammaproteobacteria</taxon>
        <taxon>Oceanospirillales</taxon>
        <taxon>Halomonadaceae</taxon>
        <taxon>Litchfieldella</taxon>
    </lineage>
</organism>
<feature type="modified residue" description="4-aspartylphosphate" evidence="5">
    <location>
        <position position="59"/>
    </location>
</feature>
<dbReference type="PROSITE" id="PS00622">
    <property type="entry name" value="HTH_LUXR_1"/>
    <property type="match status" value="1"/>
</dbReference>
<dbReference type="RefSeq" id="WP_189465233.1">
    <property type="nucleotide sequence ID" value="NZ_BMXS01000001.1"/>
</dbReference>
<keyword evidence="2" id="KW-0805">Transcription regulation</keyword>
<evidence type="ECO:0000256" key="3">
    <source>
        <dbReference type="ARBA" id="ARBA00023125"/>
    </source>
</evidence>
<dbReference type="CDD" id="cd06170">
    <property type="entry name" value="LuxR_C_like"/>
    <property type="match status" value="1"/>
</dbReference>
<evidence type="ECO:0000313" key="9">
    <source>
        <dbReference type="Proteomes" id="UP000653056"/>
    </source>
</evidence>
<dbReference type="Gene3D" id="3.40.50.2300">
    <property type="match status" value="1"/>
</dbReference>
<evidence type="ECO:0000256" key="1">
    <source>
        <dbReference type="ARBA" id="ARBA00022553"/>
    </source>
</evidence>
<evidence type="ECO:0000313" key="8">
    <source>
        <dbReference type="EMBL" id="GGX78768.1"/>
    </source>
</evidence>
<keyword evidence="4" id="KW-0804">Transcription</keyword>
<feature type="domain" description="HTH luxR-type" evidence="6">
    <location>
        <begin position="145"/>
        <end position="210"/>
    </location>
</feature>
<dbReference type="PROSITE" id="PS50110">
    <property type="entry name" value="RESPONSE_REGULATORY"/>
    <property type="match status" value="1"/>
</dbReference>
<evidence type="ECO:0000256" key="4">
    <source>
        <dbReference type="ARBA" id="ARBA00023163"/>
    </source>
</evidence>
<gene>
    <name evidence="8" type="ORF">GCM10007160_02540</name>
</gene>
<dbReference type="PRINTS" id="PR00038">
    <property type="entry name" value="HTHLUXR"/>
</dbReference>
<feature type="domain" description="Response regulatory" evidence="7">
    <location>
        <begin position="8"/>
        <end position="124"/>
    </location>
</feature>
<evidence type="ECO:0000256" key="5">
    <source>
        <dbReference type="PROSITE-ProRule" id="PRU00169"/>
    </source>
</evidence>
<dbReference type="InterPro" id="IPR001789">
    <property type="entry name" value="Sig_transdc_resp-reg_receiver"/>
</dbReference>
<dbReference type="Pfam" id="PF00072">
    <property type="entry name" value="Response_reg"/>
    <property type="match status" value="1"/>
</dbReference>
<dbReference type="PROSITE" id="PS50043">
    <property type="entry name" value="HTH_LUXR_2"/>
    <property type="match status" value="1"/>
</dbReference>
<comment type="caution">
    <text evidence="8">The sequence shown here is derived from an EMBL/GenBank/DDBJ whole genome shotgun (WGS) entry which is preliminary data.</text>
</comment>
<dbReference type="InterPro" id="IPR058245">
    <property type="entry name" value="NreC/VraR/RcsB-like_REC"/>
</dbReference>
<dbReference type="GO" id="GO:0003677">
    <property type="term" value="F:DNA binding"/>
    <property type="evidence" value="ECO:0007669"/>
    <property type="project" value="UniProtKB-KW"/>
</dbReference>
<dbReference type="InterPro" id="IPR011006">
    <property type="entry name" value="CheY-like_superfamily"/>
</dbReference>
<dbReference type="PANTHER" id="PTHR43214">
    <property type="entry name" value="TWO-COMPONENT RESPONSE REGULATOR"/>
    <property type="match status" value="1"/>
</dbReference>
<dbReference type="Proteomes" id="UP000653056">
    <property type="component" value="Unassembled WGS sequence"/>
</dbReference>
<keyword evidence="3 8" id="KW-0238">DNA-binding</keyword>
<dbReference type="SMART" id="SM00448">
    <property type="entry name" value="REC"/>
    <property type="match status" value="1"/>
</dbReference>
<dbReference type="SUPFAM" id="SSF46894">
    <property type="entry name" value="C-terminal effector domain of the bipartite response regulators"/>
    <property type="match status" value="1"/>
</dbReference>
<evidence type="ECO:0000259" key="6">
    <source>
        <dbReference type="PROSITE" id="PS50043"/>
    </source>
</evidence>
<name>A0ABQ2YE36_9GAMM</name>
<dbReference type="CDD" id="cd17535">
    <property type="entry name" value="REC_NarL-like"/>
    <property type="match status" value="1"/>
</dbReference>
<dbReference type="InterPro" id="IPR039420">
    <property type="entry name" value="WalR-like"/>
</dbReference>
<sequence>MDADKTIKVLLVDDHPLVLDGIRARLEHERCIQVVGEANNGEQALSLAAHLQPDVVLMDISMPVMNGLEATRCFHERFPKIRVLILSMHDNQEYITSIMQSGASGYILKDVSSQEMVGAIISVHQGSCYYSSGVSQTLLDGYNRHQNEPRILTRREEAVLKLLAQGKNTKAIGRHLGISPRTVETHRQNIKRKLDIHTPTGLAKYAIEHGLT</sequence>
<keyword evidence="9" id="KW-1185">Reference proteome</keyword>
<protein>
    <submittedName>
        <fullName evidence="8">DNA-binding response regulator</fullName>
    </submittedName>
</protein>
<proteinExistence type="predicted"/>
<dbReference type="PANTHER" id="PTHR43214:SF41">
    <property type="entry name" value="NITRATE_NITRITE RESPONSE REGULATOR PROTEIN NARP"/>
    <property type="match status" value="1"/>
</dbReference>
<keyword evidence="1 5" id="KW-0597">Phosphoprotein</keyword>